<comment type="caution">
    <text evidence="2">The sequence shown here is derived from an EMBL/GenBank/DDBJ whole genome shotgun (WGS) entry which is preliminary data.</text>
</comment>
<dbReference type="Proteomes" id="UP000610746">
    <property type="component" value="Unassembled WGS sequence"/>
</dbReference>
<dbReference type="AlphaFoldDB" id="A0A8J8GAV9"/>
<reference evidence="2" key="1">
    <citation type="submission" date="2020-05" db="EMBL/GenBank/DDBJ databases">
        <title>Genomic Encyclopedia of Type Strains, Phase IV (KMG-V): Genome sequencing to study the core and pangenomes of soil and plant-associated prokaryotes.</title>
        <authorList>
            <person name="Whitman W."/>
        </authorList>
    </citation>
    <scope>NUCLEOTIDE SEQUENCE</scope>
    <source>
        <strain evidence="2">16F</strain>
    </source>
</reference>
<name>A0A8J8GAV9_9FLAO</name>
<organism evidence="2 3">
    <name type="scientific">Frigoriflavimonas asaccharolytica</name>
    <dbReference type="NCBI Taxonomy" id="2735899"/>
    <lineage>
        <taxon>Bacteria</taxon>
        <taxon>Pseudomonadati</taxon>
        <taxon>Bacteroidota</taxon>
        <taxon>Flavobacteriia</taxon>
        <taxon>Flavobacteriales</taxon>
        <taxon>Weeksellaceae</taxon>
        <taxon>Frigoriflavimonas</taxon>
    </lineage>
</organism>
<gene>
    <name evidence="2" type="ORF">HNQ03_001914</name>
</gene>
<dbReference type="Gene3D" id="3.10.180.10">
    <property type="entry name" value="2,3-Dihydroxybiphenyl 1,2-Dioxygenase, domain 1"/>
    <property type="match status" value="1"/>
</dbReference>
<feature type="domain" description="VOC" evidence="1">
    <location>
        <begin position="2"/>
        <end position="115"/>
    </location>
</feature>
<dbReference type="PROSITE" id="PS51819">
    <property type="entry name" value="VOC"/>
    <property type="match status" value="1"/>
</dbReference>
<dbReference type="InterPro" id="IPR037523">
    <property type="entry name" value="VOC_core"/>
</dbReference>
<protein>
    <submittedName>
        <fullName evidence="2">Catechol-2,3-dioxygenase</fullName>
    </submittedName>
</protein>
<evidence type="ECO:0000259" key="1">
    <source>
        <dbReference type="PROSITE" id="PS51819"/>
    </source>
</evidence>
<proteinExistence type="predicted"/>
<dbReference type="EMBL" id="JABSNO010000012">
    <property type="protein sequence ID" value="NRS92834.1"/>
    <property type="molecule type" value="Genomic_DNA"/>
</dbReference>
<evidence type="ECO:0000313" key="3">
    <source>
        <dbReference type="Proteomes" id="UP000610746"/>
    </source>
</evidence>
<keyword evidence="3" id="KW-1185">Reference proteome</keyword>
<sequence>MKIKKLKLYTNKLESEFNFYSKVLGFEIIEKTVNSFTAKVGFSEFCFEKSECNFQYHYCFLIHSNHLKQALDFIEKRIEVLRIDGDNKIQRFESWNANSFYFFDASGNLAEFIVRFDLNNESKNDFSISNILGINEIGIPTRNIEQTNGILQKSLKTKFWKGDKERFGTNGTQEGLFLLPNYTVKKTWFPTELKIRPNNFDAIVENLNKKYRLSFKDEILKISELL</sequence>
<accession>A0A8J8GAV9</accession>
<dbReference type="InterPro" id="IPR029068">
    <property type="entry name" value="Glyas_Bleomycin-R_OHBP_Dase"/>
</dbReference>
<dbReference type="RefSeq" id="WP_173779418.1">
    <property type="nucleotide sequence ID" value="NZ_JABSNO010000012.1"/>
</dbReference>
<dbReference type="SUPFAM" id="SSF54593">
    <property type="entry name" value="Glyoxalase/Bleomycin resistance protein/Dihydroxybiphenyl dioxygenase"/>
    <property type="match status" value="1"/>
</dbReference>
<evidence type="ECO:0000313" key="2">
    <source>
        <dbReference type="EMBL" id="NRS92834.1"/>
    </source>
</evidence>